<reference evidence="5 6" key="1">
    <citation type="submission" date="2021-01" db="EMBL/GenBank/DDBJ databases">
        <title>Whole genome shotgun sequence of Actinoplanes couchii NBRC 106145.</title>
        <authorList>
            <person name="Komaki H."/>
            <person name="Tamura T."/>
        </authorList>
    </citation>
    <scope>NUCLEOTIDE SEQUENCE [LARGE SCALE GENOMIC DNA]</scope>
    <source>
        <strain evidence="5 6">NBRC 106145</strain>
    </source>
</reference>
<evidence type="ECO:0000313" key="5">
    <source>
        <dbReference type="EMBL" id="GID52292.1"/>
    </source>
</evidence>
<dbReference type="Gene3D" id="2.60.40.2230">
    <property type="entry name" value="Uncharacterised protein YcnI-like PF07987, DUF1775"/>
    <property type="match status" value="1"/>
</dbReference>
<evidence type="ECO:0000256" key="2">
    <source>
        <dbReference type="SAM" id="Phobius"/>
    </source>
</evidence>
<keyword evidence="3" id="KW-0732">Signal</keyword>
<dbReference type="InterPro" id="IPR038507">
    <property type="entry name" value="YcnI-like_sf"/>
</dbReference>
<feature type="domain" description="YncI copper-binding" evidence="4">
    <location>
        <begin position="27"/>
        <end position="150"/>
    </location>
</feature>
<evidence type="ECO:0000313" key="6">
    <source>
        <dbReference type="Proteomes" id="UP000612282"/>
    </source>
</evidence>
<dbReference type="EMBL" id="BOMG01000014">
    <property type="protein sequence ID" value="GID52292.1"/>
    <property type="molecule type" value="Genomic_DNA"/>
</dbReference>
<dbReference type="InterPro" id="IPR012533">
    <property type="entry name" value="YcnI-copper_dom"/>
</dbReference>
<comment type="caution">
    <text evidence="5">The sequence shown here is derived from an EMBL/GenBank/DDBJ whole genome shotgun (WGS) entry which is preliminary data.</text>
</comment>
<keyword evidence="2" id="KW-0472">Membrane</keyword>
<organism evidence="5 6">
    <name type="scientific">Actinoplanes couchii</name>
    <dbReference type="NCBI Taxonomy" id="403638"/>
    <lineage>
        <taxon>Bacteria</taxon>
        <taxon>Bacillati</taxon>
        <taxon>Actinomycetota</taxon>
        <taxon>Actinomycetes</taxon>
        <taxon>Micromonosporales</taxon>
        <taxon>Micromonosporaceae</taxon>
        <taxon>Actinoplanes</taxon>
    </lineage>
</organism>
<name>A0ABQ3X1E8_9ACTN</name>
<keyword evidence="2" id="KW-1133">Transmembrane helix</keyword>
<feature type="signal peptide" evidence="3">
    <location>
        <begin position="1"/>
        <end position="25"/>
    </location>
</feature>
<accession>A0ABQ3X1E8</accession>
<protein>
    <recommendedName>
        <fullName evidence="4">YncI copper-binding domain-containing protein</fullName>
    </recommendedName>
</protein>
<keyword evidence="6" id="KW-1185">Reference proteome</keyword>
<gene>
    <name evidence="5" type="ORF">Aco03nite_006960</name>
</gene>
<evidence type="ECO:0000256" key="1">
    <source>
        <dbReference type="SAM" id="MobiDB-lite"/>
    </source>
</evidence>
<keyword evidence="2" id="KW-0812">Transmembrane</keyword>
<sequence>MARRAGVMTAATAVGVLLAAAPAAADVTVSPASAPQGSGASLDFHVTNEGTAPITEVTLKIPADTPIAEVYPLSIDDWAPKITYQRLQQPLETIHGGTPVTEAASAITWIAVNGTTIKPGESADLRAALGPLPTLSTMRMAVETKYADGSAGPAMAATMTLTPSDGTAPVSHHGGAATGSDVTAEDLAFAAILAEAEKGPSWMSISGWIVAVLALLGTAWFALRGRHRAEEEPGEPDDKPAGDDPVADDDADKEPVGAGSSKWAFKG</sequence>
<dbReference type="Pfam" id="PF07987">
    <property type="entry name" value="DUF1775"/>
    <property type="match status" value="1"/>
</dbReference>
<evidence type="ECO:0000259" key="4">
    <source>
        <dbReference type="Pfam" id="PF07987"/>
    </source>
</evidence>
<feature type="compositionally biased region" description="Basic and acidic residues" evidence="1">
    <location>
        <begin position="228"/>
        <end position="242"/>
    </location>
</feature>
<feature type="chain" id="PRO_5046536878" description="YncI copper-binding domain-containing protein" evidence="3">
    <location>
        <begin position="26"/>
        <end position="267"/>
    </location>
</feature>
<feature type="transmembrane region" description="Helical" evidence="2">
    <location>
        <begin position="202"/>
        <end position="223"/>
    </location>
</feature>
<dbReference type="RefSeq" id="WP_203793102.1">
    <property type="nucleotide sequence ID" value="NZ_BAAAQE010000054.1"/>
</dbReference>
<proteinExistence type="predicted"/>
<evidence type="ECO:0000256" key="3">
    <source>
        <dbReference type="SAM" id="SignalP"/>
    </source>
</evidence>
<feature type="region of interest" description="Disordered" evidence="1">
    <location>
        <begin position="227"/>
        <end position="267"/>
    </location>
</feature>
<feature type="region of interest" description="Disordered" evidence="1">
    <location>
        <begin position="159"/>
        <end position="178"/>
    </location>
</feature>
<dbReference type="Proteomes" id="UP000612282">
    <property type="component" value="Unassembled WGS sequence"/>
</dbReference>